<feature type="transmembrane region" description="Helical" evidence="1">
    <location>
        <begin position="99"/>
        <end position="132"/>
    </location>
</feature>
<name>A0A1G9RZ48_9GAMM</name>
<evidence type="ECO:0000313" key="2">
    <source>
        <dbReference type="EMBL" id="SDM28452.1"/>
    </source>
</evidence>
<keyword evidence="1" id="KW-0812">Transmembrane</keyword>
<feature type="transmembrane region" description="Helical" evidence="1">
    <location>
        <begin position="138"/>
        <end position="159"/>
    </location>
</feature>
<dbReference type="AlphaFoldDB" id="A0A1G9RZ48"/>
<keyword evidence="1" id="KW-0472">Membrane</keyword>
<dbReference type="Proteomes" id="UP000199107">
    <property type="component" value="Unassembled WGS sequence"/>
</dbReference>
<organism evidence="2 3">
    <name type="scientific">Franzmannia pantelleriensis</name>
    <dbReference type="NCBI Taxonomy" id="48727"/>
    <lineage>
        <taxon>Bacteria</taxon>
        <taxon>Pseudomonadati</taxon>
        <taxon>Pseudomonadota</taxon>
        <taxon>Gammaproteobacteria</taxon>
        <taxon>Oceanospirillales</taxon>
        <taxon>Halomonadaceae</taxon>
        <taxon>Franzmannia</taxon>
    </lineage>
</organism>
<proteinExistence type="predicted"/>
<accession>A0A1G9RZ48</accession>
<keyword evidence="1" id="KW-1133">Transmembrane helix</keyword>
<dbReference type="STRING" id="48727.SAMN05192555_11188"/>
<sequence length="262" mass="30664">MSTIETDGYAETAYRADAIPEQSYAPKNEMLRGRILETRLPWGSYVGVNPTTYQYSESWFREYQYIGEDYHDYTMINEMRWSKRVDEDVNDLYRIARFFFVIFSHGFSFIGGGGWFIFGVMAICTLLFIFAADTLLQAFAPLAAVTAVCGVATLLRQLWEKHSIKFYKSNRNWSNYYAFCRRTGMVKTDIGDFPFYEFDAYIEMRVGTQGSQFHSFKLIHRYPHRSRLPHTKHPLEFSFAVDGSIAQLYAAWDMLQRYMDVS</sequence>
<reference evidence="3" key="1">
    <citation type="submission" date="2016-10" db="EMBL/GenBank/DDBJ databases">
        <authorList>
            <person name="Varghese N."/>
            <person name="Submissions S."/>
        </authorList>
    </citation>
    <scope>NUCLEOTIDE SEQUENCE [LARGE SCALE GENOMIC DNA]</scope>
    <source>
        <strain evidence="3">AAP</strain>
    </source>
</reference>
<keyword evidence="3" id="KW-1185">Reference proteome</keyword>
<feature type="non-terminal residue" evidence="2">
    <location>
        <position position="262"/>
    </location>
</feature>
<protein>
    <submittedName>
        <fullName evidence="2">Uncharacterized protein</fullName>
    </submittedName>
</protein>
<gene>
    <name evidence="2" type="ORF">SAMN05192555_11188</name>
</gene>
<evidence type="ECO:0000256" key="1">
    <source>
        <dbReference type="SAM" id="Phobius"/>
    </source>
</evidence>
<evidence type="ECO:0000313" key="3">
    <source>
        <dbReference type="Proteomes" id="UP000199107"/>
    </source>
</evidence>
<dbReference type="EMBL" id="FNGH01000011">
    <property type="protein sequence ID" value="SDM28452.1"/>
    <property type="molecule type" value="Genomic_DNA"/>
</dbReference>